<gene>
    <name evidence="5" type="ORF">BA011_09820</name>
</gene>
<keyword evidence="1" id="KW-0805">Transcription regulation</keyword>
<evidence type="ECO:0000313" key="5">
    <source>
        <dbReference type="EMBL" id="ANP85997.1"/>
    </source>
</evidence>
<name>A0A1B1C8C6_RHILE</name>
<dbReference type="GO" id="GO:0003700">
    <property type="term" value="F:DNA-binding transcription factor activity"/>
    <property type="evidence" value="ECO:0007669"/>
    <property type="project" value="InterPro"/>
</dbReference>
<evidence type="ECO:0000256" key="2">
    <source>
        <dbReference type="ARBA" id="ARBA00023125"/>
    </source>
</evidence>
<protein>
    <submittedName>
        <fullName evidence="5">Transcriptional regulator</fullName>
    </submittedName>
</protein>
<evidence type="ECO:0000256" key="3">
    <source>
        <dbReference type="ARBA" id="ARBA00023163"/>
    </source>
</evidence>
<dbReference type="PROSITE" id="PS50987">
    <property type="entry name" value="HTH_ARSR_2"/>
    <property type="match status" value="1"/>
</dbReference>
<dbReference type="InterPro" id="IPR001845">
    <property type="entry name" value="HTH_ArsR_DNA-bd_dom"/>
</dbReference>
<dbReference type="SUPFAM" id="SSF46785">
    <property type="entry name" value="Winged helix' DNA-binding domain"/>
    <property type="match status" value="1"/>
</dbReference>
<keyword evidence="2" id="KW-0238">DNA-binding</keyword>
<dbReference type="AlphaFoldDB" id="A0A1B1C8C6"/>
<dbReference type="EMBL" id="CP016286">
    <property type="protein sequence ID" value="ANP85997.1"/>
    <property type="molecule type" value="Genomic_DNA"/>
</dbReference>
<dbReference type="InterPro" id="IPR036388">
    <property type="entry name" value="WH-like_DNA-bd_sf"/>
</dbReference>
<accession>A0A1B1C8C6</accession>
<proteinExistence type="predicted"/>
<dbReference type="NCBIfam" id="NF033788">
    <property type="entry name" value="HTH_metalloreg"/>
    <property type="match status" value="1"/>
</dbReference>
<evidence type="ECO:0000256" key="1">
    <source>
        <dbReference type="ARBA" id="ARBA00023015"/>
    </source>
</evidence>
<dbReference type="Proteomes" id="UP000092691">
    <property type="component" value="Chromosome"/>
</dbReference>
<keyword evidence="3" id="KW-0804">Transcription</keyword>
<dbReference type="InterPro" id="IPR036390">
    <property type="entry name" value="WH_DNA-bd_sf"/>
</dbReference>
<evidence type="ECO:0000259" key="4">
    <source>
        <dbReference type="PROSITE" id="PS50987"/>
    </source>
</evidence>
<dbReference type="PANTHER" id="PTHR43132:SF2">
    <property type="entry name" value="ARSENICAL RESISTANCE OPERON REPRESSOR ARSR-RELATED"/>
    <property type="match status" value="1"/>
</dbReference>
<organism evidence="5 6">
    <name type="scientific">Rhizobium leguminosarum</name>
    <dbReference type="NCBI Taxonomy" id="384"/>
    <lineage>
        <taxon>Bacteria</taxon>
        <taxon>Pseudomonadati</taxon>
        <taxon>Pseudomonadota</taxon>
        <taxon>Alphaproteobacteria</taxon>
        <taxon>Hyphomicrobiales</taxon>
        <taxon>Rhizobiaceae</taxon>
        <taxon>Rhizobium/Agrobacterium group</taxon>
        <taxon>Rhizobium</taxon>
    </lineage>
</organism>
<dbReference type="RefSeq" id="WP_065280304.1">
    <property type="nucleotide sequence ID" value="NZ_CP016286.1"/>
</dbReference>
<evidence type="ECO:0000313" key="6">
    <source>
        <dbReference type="Proteomes" id="UP000092691"/>
    </source>
</evidence>
<dbReference type="CDD" id="cd00090">
    <property type="entry name" value="HTH_ARSR"/>
    <property type="match status" value="1"/>
</dbReference>
<dbReference type="PANTHER" id="PTHR43132">
    <property type="entry name" value="ARSENICAL RESISTANCE OPERON REPRESSOR ARSR-RELATED"/>
    <property type="match status" value="1"/>
</dbReference>
<dbReference type="GO" id="GO:0003677">
    <property type="term" value="F:DNA binding"/>
    <property type="evidence" value="ECO:0007669"/>
    <property type="project" value="UniProtKB-KW"/>
</dbReference>
<dbReference type="Pfam" id="PF12840">
    <property type="entry name" value="HTH_20"/>
    <property type="match status" value="1"/>
</dbReference>
<dbReference type="Gene3D" id="1.10.10.10">
    <property type="entry name" value="Winged helix-like DNA-binding domain superfamily/Winged helix DNA-binding domain"/>
    <property type="match status" value="1"/>
</dbReference>
<dbReference type="PRINTS" id="PR00778">
    <property type="entry name" value="HTHARSR"/>
</dbReference>
<dbReference type="OrthoDB" id="9804742at2"/>
<feature type="domain" description="HTH arsR-type" evidence="4">
    <location>
        <begin position="1"/>
        <end position="95"/>
    </location>
</feature>
<dbReference type="SMART" id="SM00418">
    <property type="entry name" value="HTH_ARSR"/>
    <property type="match status" value="1"/>
</dbReference>
<sequence length="118" mass="12704">MDDNRVIAALAALAQPTRLQTFRLLVEREPEGVAAGELARLIGVPQNTMSAHLSTLAHAGLVSGDRHSRSIIYRADLNRLREVTLYLIKDCCGGNPDLCTPLIADLTPCCPPKEAAEA</sequence>
<dbReference type="InterPro" id="IPR011991">
    <property type="entry name" value="ArsR-like_HTH"/>
</dbReference>
<reference evidence="5 6" key="1">
    <citation type="submission" date="2016-06" db="EMBL/GenBank/DDBJ databases">
        <title>Microsymbionts genomes from the relict species Vavilovia formosa.</title>
        <authorList>
            <person name="Chirak E."/>
            <person name="Kimeklis A."/>
            <person name="Andronov E."/>
        </authorList>
    </citation>
    <scope>NUCLEOTIDE SEQUENCE [LARGE SCALE GENOMIC DNA]</scope>
    <source>
        <strain evidence="5 6">Vaf10</strain>
    </source>
</reference>
<dbReference type="InterPro" id="IPR051011">
    <property type="entry name" value="Metal_resp_trans_reg"/>
</dbReference>